<evidence type="ECO:0000256" key="7">
    <source>
        <dbReference type="ARBA" id="ARBA00023212"/>
    </source>
</evidence>
<evidence type="ECO:0000256" key="3">
    <source>
        <dbReference type="ARBA" id="ARBA00009785"/>
    </source>
</evidence>
<keyword evidence="4" id="KW-0963">Cytoplasm</keyword>
<dbReference type="InterPro" id="IPR038023">
    <property type="entry name" value="VASP_sf"/>
</dbReference>
<keyword evidence="5" id="KW-0729">SH3-binding</keyword>
<proteinExistence type="inferred from homology"/>
<organism evidence="11 12">
    <name type="scientific">Trichostrongylus colubriformis</name>
    <name type="common">Black scour worm</name>
    <dbReference type="NCBI Taxonomy" id="6319"/>
    <lineage>
        <taxon>Eukaryota</taxon>
        <taxon>Metazoa</taxon>
        <taxon>Ecdysozoa</taxon>
        <taxon>Nematoda</taxon>
        <taxon>Chromadorea</taxon>
        <taxon>Rhabditida</taxon>
        <taxon>Rhabditina</taxon>
        <taxon>Rhabditomorpha</taxon>
        <taxon>Strongyloidea</taxon>
        <taxon>Trichostrongylidae</taxon>
        <taxon>Trichostrongylus</taxon>
    </lineage>
</organism>
<dbReference type="InterPro" id="IPR000697">
    <property type="entry name" value="WH1/EVH1_dom"/>
</dbReference>
<dbReference type="Gene3D" id="2.30.29.30">
    <property type="entry name" value="Pleckstrin-homology domain (PH domain)/Phosphotyrosine-binding domain (PTB)"/>
    <property type="match status" value="1"/>
</dbReference>
<evidence type="ECO:0000256" key="2">
    <source>
        <dbReference type="ARBA" id="ARBA00004510"/>
    </source>
</evidence>
<dbReference type="Pfam" id="PF00568">
    <property type="entry name" value="WH1"/>
    <property type="match status" value="1"/>
</dbReference>
<feature type="compositionally biased region" description="Polar residues" evidence="9">
    <location>
        <begin position="156"/>
        <end position="165"/>
    </location>
</feature>
<dbReference type="GO" id="GO:0017124">
    <property type="term" value="F:SH3 domain binding"/>
    <property type="evidence" value="ECO:0007669"/>
    <property type="project" value="UniProtKB-KW"/>
</dbReference>
<keyword evidence="8" id="KW-0966">Cell projection</keyword>
<feature type="compositionally biased region" description="Low complexity" evidence="9">
    <location>
        <begin position="184"/>
        <end position="198"/>
    </location>
</feature>
<evidence type="ECO:0000256" key="8">
    <source>
        <dbReference type="ARBA" id="ARBA00023273"/>
    </source>
</evidence>
<comment type="similarity">
    <text evidence="3">Belongs to the Ena/VASP family.</text>
</comment>
<dbReference type="EMBL" id="WIXE01019380">
    <property type="protein sequence ID" value="KAK5970067.1"/>
    <property type="molecule type" value="Genomic_DNA"/>
</dbReference>
<dbReference type="GO" id="GO:0030027">
    <property type="term" value="C:lamellipodium"/>
    <property type="evidence" value="ECO:0007669"/>
    <property type="project" value="UniProtKB-SubCell"/>
</dbReference>
<dbReference type="Proteomes" id="UP001331761">
    <property type="component" value="Unassembled WGS sequence"/>
</dbReference>
<dbReference type="SMART" id="SM00461">
    <property type="entry name" value="WH1"/>
    <property type="match status" value="1"/>
</dbReference>
<dbReference type="SUPFAM" id="SSF50729">
    <property type="entry name" value="PH domain-like"/>
    <property type="match status" value="1"/>
</dbReference>
<keyword evidence="12" id="KW-1185">Reference proteome</keyword>
<evidence type="ECO:0000256" key="5">
    <source>
        <dbReference type="ARBA" id="ARBA00023036"/>
    </source>
</evidence>
<feature type="region of interest" description="Disordered" evidence="9">
    <location>
        <begin position="330"/>
        <end position="404"/>
    </location>
</feature>
<feature type="compositionally biased region" description="Low complexity" evidence="9">
    <location>
        <begin position="339"/>
        <end position="351"/>
    </location>
</feature>
<evidence type="ECO:0000256" key="6">
    <source>
        <dbReference type="ARBA" id="ARBA00023203"/>
    </source>
</evidence>
<evidence type="ECO:0000313" key="12">
    <source>
        <dbReference type="Proteomes" id="UP001331761"/>
    </source>
</evidence>
<feature type="domain" description="WH1" evidence="10">
    <location>
        <begin position="1"/>
        <end position="113"/>
    </location>
</feature>
<dbReference type="Gene3D" id="1.20.5.1160">
    <property type="entry name" value="Vasodilator-stimulated phosphoprotein"/>
    <property type="match status" value="1"/>
</dbReference>
<evidence type="ECO:0000313" key="11">
    <source>
        <dbReference type="EMBL" id="KAK5970067.1"/>
    </source>
</evidence>
<feature type="compositionally biased region" description="Polar residues" evidence="9">
    <location>
        <begin position="393"/>
        <end position="404"/>
    </location>
</feature>
<evidence type="ECO:0000256" key="9">
    <source>
        <dbReference type="SAM" id="MobiDB-lite"/>
    </source>
</evidence>
<feature type="region of interest" description="Disordered" evidence="9">
    <location>
        <begin position="147"/>
        <end position="313"/>
    </location>
</feature>
<dbReference type="InterPro" id="IPR014885">
    <property type="entry name" value="VASP_tetra"/>
</dbReference>
<dbReference type="Pfam" id="PF08776">
    <property type="entry name" value="VASP_tetra"/>
    <property type="match status" value="1"/>
</dbReference>
<feature type="compositionally biased region" description="Polar residues" evidence="9">
    <location>
        <begin position="297"/>
        <end position="309"/>
    </location>
</feature>
<dbReference type="PROSITE" id="PS50229">
    <property type="entry name" value="WH1"/>
    <property type="match status" value="1"/>
</dbReference>
<dbReference type="InterPro" id="IPR011993">
    <property type="entry name" value="PH-like_dom_sf"/>
</dbReference>
<accession>A0AAN8II02</accession>
<evidence type="ECO:0000256" key="4">
    <source>
        <dbReference type="ARBA" id="ARBA00022490"/>
    </source>
</evidence>
<dbReference type="AlphaFoldDB" id="A0AAN8II02"/>
<dbReference type="GO" id="GO:0005856">
    <property type="term" value="C:cytoskeleton"/>
    <property type="evidence" value="ECO:0007669"/>
    <property type="project" value="UniProtKB-SubCell"/>
</dbReference>
<dbReference type="SUPFAM" id="SSF118370">
    <property type="entry name" value="Vasodilator-stimulated phosphoprotein, VASP, tetramerisation domain"/>
    <property type="match status" value="1"/>
</dbReference>
<keyword evidence="7" id="KW-0206">Cytoskeleton</keyword>
<dbReference type="GO" id="GO:0005737">
    <property type="term" value="C:cytoplasm"/>
    <property type="evidence" value="ECO:0007669"/>
    <property type="project" value="UniProtKB-ARBA"/>
</dbReference>
<evidence type="ECO:0000256" key="1">
    <source>
        <dbReference type="ARBA" id="ARBA00004245"/>
    </source>
</evidence>
<feature type="compositionally biased region" description="Pro residues" evidence="9">
    <location>
        <begin position="218"/>
        <end position="230"/>
    </location>
</feature>
<reference evidence="11 12" key="1">
    <citation type="submission" date="2019-10" db="EMBL/GenBank/DDBJ databases">
        <title>Assembly and Annotation for the nematode Trichostrongylus colubriformis.</title>
        <authorList>
            <person name="Martin J."/>
        </authorList>
    </citation>
    <scope>NUCLEOTIDE SEQUENCE [LARGE SCALE GENOMIC DNA]</scope>
    <source>
        <strain evidence="11">G859</strain>
        <tissue evidence="11">Whole worm</tissue>
    </source>
</reference>
<gene>
    <name evidence="11" type="ORF">GCK32_012330</name>
</gene>
<name>A0AAN8II02_TRICO</name>
<feature type="compositionally biased region" description="Polar residues" evidence="9">
    <location>
        <begin position="199"/>
        <end position="210"/>
    </location>
</feature>
<dbReference type="PANTHER" id="PTHR11202:SF22">
    <property type="entry name" value="PROTEIN ENABLED"/>
    <property type="match status" value="1"/>
</dbReference>
<dbReference type="PANTHER" id="PTHR11202">
    <property type="entry name" value="SPROUTY-RELATED, EVH1 DOMAIN-CONTAINING PROTEIN FAMILY MEMBER"/>
    <property type="match status" value="1"/>
</dbReference>
<comment type="subcellular location">
    <subcellularLocation>
        <location evidence="2">Cell projection</location>
        <location evidence="2">Lamellipodium</location>
    </subcellularLocation>
    <subcellularLocation>
        <location evidence="1">Cytoplasm</location>
        <location evidence="1">Cytoskeleton</location>
    </subcellularLocation>
</comment>
<protein>
    <submittedName>
        <fullName evidence="11">WH1 domain-containing protein</fullName>
    </submittedName>
</protein>
<evidence type="ECO:0000259" key="10">
    <source>
        <dbReference type="PROSITE" id="PS50229"/>
    </source>
</evidence>
<feature type="compositionally biased region" description="Pro residues" evidence="9">
    <location>
        <begin position="240"/>
        <end position="260"/>
    </location>
</feature>
<keyword evidence="6" id="KW-0009">Actin-binding</keyword>
<dbReference type="GO" id="GO:0003779">
    <property type="term" value="F:actin binding"/>
    <property type="evidence" value="ECO:0007669"/>
    <property type="project" value="UniProtKB-KW"/>
</dbReference>
<comment type="caution">
    <text evidence="11">The sequence shown here is derived from an EMBL/GenBank/DDBJ whole genome shotgun (WGS) entry which is preliminary data.</text>
</comment>
<sequence length="453" mass="48353">MGESSMAVAAAEVMIYNENRKKWQAPDGAEGHISSIQVLHNAARQSFRIIAIREQDGAWVLNCNIHHKLKYHTATPTFHQWRDEQRQVYGLNFSSEKEARDFVSAVGQAIDYLNHQFVHGGEYQVPNENVYQDPNQHVMSHIHSAPSFRDRDQDDCASSHSQMNSMHPGFRKSSHSVQGNTALSQQQRRSSQGSSSSSNGPCNIYSQQATASPSRIAPGPPSAPPAPPLPNTTSSSGPSTAPPPPPASGAPPPPPPPPPNLLKSDAGRGASLVDQLRGAQLKKTSAAKDIRSVSIADPSSVSAPSSGIAGSSHGDLLSELAATFNKKKITQAKADAADSKSNVSNGSSDSGCGTIPPVNGFAATNTGNVSRKWEPVKANGNTESPKTHRKVPSGSSISSQEEVKANGTSLAGSVITLEVLERFKADLMVEVRLEINKAKQDIIEAFRTELARR</sequence>